<dbReference type="GO" id="GO:1990281">
    <property type="term" value="C:efflux pump complex"/>
    <property type="evidence" value="ECO:0007669"/>
    <property type="project" value="TreeGrafter"/>
</dbReference>
<name>A0A150WH25_BDEBC</name>
<dbReference type="PANTHER" id="PTHR30469:SF15">
    <property type="entry name" value="HLYD FAMILY OF SECRETION PROTEINS"/>
    <property type="match status" value="1"/>
</dbReference>
<dbReference type="Proteomes" id="UP000075391">
    <property type="component" value="Unassembled WGS sequence"/>
</dbReference>
<accession>A0A150WH25</accession>
<gene>
    <name evidence="2" type="ORF">AZI85_08415</name>
</gene>
<dbReference type="PANTHER" id="PTHR30469">
    <property type="entry name" value="MULTIDRUG RESISTANCE PROTEIN MDTA"/>
    <property type="match status" value="1"/>
</dbReference>
<protein>
    <submittedName>
        <fullName evidence="2">Fusaric acid resistance protein</fullName>
    </submittedName>
</protein>
<proteinExistence type="predicted"/>
<dbReference type="Gene3D" id="2.40.50.100">
    <property type="match status" value="1"/>
</dbReference>
<keyword evidence="1" id="KW-0472">Membrane</keyword>
<evidence type="ECO:0000313" key="3">
    <source>
        <dbReference type="Proteomes" id="UP000075391"/>
    </source>
</evidence>
<dbReference type="AlphaFoldDB" id="A0A150WH25"/>
<keyword evidence="1" id="KW-0812">Transmembrane</keyword>
<dbReference type="OrthoDB" id="9810504at2"/>
<sequence length="581" mass="64801">MEDFVGSDNKFLAGTWCVAVLIILSFGFVLNSETVSILGIAESREFQVNFDTAVEIKQIHVMPSQVVKKGDLLLELGQKELDNQLRILRSRHDRLLAELKLRQEISHLTKDYAKMPEGADPLLVDLNDTKKEMDLIENRLRNLFVFAEVDGAVGAVNFKNGEKAPAFAPLLTLVPVNPSYINGYVNENLHATINVGQLVDVVSASGHKIQGRVVSVGTRIVQIPDRVMRIQTLPAWGREVVIKIPNANGFLVGEKVTVKKSWGITLFSTAQAEQADAGTDSFQSLEEIYFPTRITEQFQPEISGLTYIPEIRQFAMISDDYPEDHPWILLMNAKGEVAEQMLPVEGLDKMEDIESISADGSDIYLLSSLSATKKENLKEARQLFVKVKRNGIRFSLDKQVDLRKALLPTLAAAKDPTLQEIARQSQGTKLNDLEVEGHFVKDGDLYLALKRPMIFAGEGLILKVKNMEALFETGRILEKNVSVAFRFPLRLPHKTTSLYLSDMIHTEDHIYISTSCVSEKCSAVWKINPQTSQAELVQEFDVKKLEGISLGPSHHQIFGVFDNKKGGKFITIPFAAAQGQQ</sequence>
<dbReference type="EMBL" id="LUKF01000016">
    <property type="protein sequence ID" value="KYG62274.1"/>
    <property type="molecule type" value="Genomic_DNA"/>
</dbReference>
<feature type="transmembrane region" description="Helical" evidence="1">
    <location>
        <begin position="12"/>
        <end position="30"/>
    </location>
</feature>
<evidence type="ECO:0000256" key="1">
    <source>
        <dbReference type="SAM" id="Phobius"/>
    </source>
</evidence>
<evidence type="ECO:0000313" key="2">
    <source>
        <dbReference type="EMBL" id="KYG62274.1"/>
    </source>
</evidence>
<dbReference type="GO" id="GO:0015562">
    <property type="term" value="F:efflux transmembrane transporter activity"/>
    <property type="evidence" value="ECO:0007669"/>
    <property type="project" value="TreeGrafter"/>
</dbReference>
<keyword evidence="1" id="KW-1133">Transmembrane helix</keyword>
<comment type="caution">
    <text evidence="2">The sequence shown here is derived from an EMBL/GenBank/DDBJ whole genome shotgun (WGS) entry which is preliminary data.</text>
</comment>
<reference evidence="2 3" key="1">
    <citation type="submission" date="2016-03" db="EMBL/GenBank/DDBJ databases">
        <authorList>
            <person name="Ploux O."/>
        </authorList>
    </citation>
    <scope>NUCLEOTIDE SEQUENCE [LARGE SCALE GENOMIC DNA]</scope>
    <source>
        <strain evidence="2 3">BER2</strain>
    </source>
</reference>
<organism evidence="2 3">
    <name type="scientific">Bdellovibrio bacteriovorus</name>
    <dbReference type="NCBI Taxonomy" id="959"/>
    <lineage>
        <taxon>Bacteria</taxon>
        <taxon>Pseudomonadati</taxon>
        <taxon>Bdellovibrionota</taxon>
        <taxon>Bdellovibrionia</taxon>
        <taxon>Bdellovibrionales</taxon>
        <taxon>Pseudobdellovibrionaceae</taxon>
        <taxon>Bdellovibrio</taxon>
    </lineage>
</organism>